<evidence type="ECO:0000259" key="12">
    <source>
        <dbReference type="PROSITE" id="PS50102"/>
    </source>
</evidence>
<comment type="caution">
    <text evidence="14">The sequence shown here is derived from an EMBL/GenBank/DDBJ whole genome shotgun (WGS) entry which is preliminary data.</text>
</comment>
<evidence type="ECO:0000256" key="11">
    <source>
        <dbReference type="SAM" id="MobiDB-lite"/>
    </source>
</evidence>
<keyword evidence="3" id="KW-0507">mRNA processing</keyword>
<reference evidence="14" key="2">
    <citation type="submission" date="2021-02" db="EMBL/GenBank/DDBJ databases">
        <authorList>
            <person name="Kimball J.A."/>
            <person name="Haas M.W."/>
            <person name="Macchietto M."/>
            <person name="Kono T."/>
            <person name="Duquette J."/>
            <person name="Shao M."/>
        </authorList>
    </citation>
    <scope>NUCLEOTIDE SEQUENCE</scope>
    <source>
        <tissue evidence="14">Fresh leaf tissue</tissue>
    </source>
</reference>
<dbReference type="GO" id="GO:0003723">
    <property type="term" value="F:RNA binding"/>
    <property type="evidence" value="ECO:0007669"/>
    <property type="project" value="UniProtKB-UniRule"/>
</dbReference>
<evidence type="ECO:0000313" key="15">
    <source>
        <dbReference type="Proteomes" id="UP000729402"/>
    </source>
</evidence>
<dbReference type="SMART" id="SM00343">
    <property type="entry name" value="ZnF_C2HC"/>
    <property type="match status" value="1"/>
</dbReference>
<dbReference type="CDD" id="cd12373">
    <property type="entry name" value="RRM_SRSF3_like"/>
    <property type="match status" value="1"/>
</dbReference>
<organism evidence="14 15">
    <name type="scientific">Zizania palustris</name>
    <name type="common">Northern wild rice</name>
    <dbReference type="NCBI Taxonomy" id="103762"/>
    <lineage>
        <taxon>Eukaryota</taxon>
        <taxon>Viridiplantae</taxon>
        <taxon>Streptophyta</taxon>
        <taxon>Embryophyta</taxon>
        <taxon>Tracheophyta</taxon>
        <taxon>Spermatophyta</taxon>
        <taxon>Magnoliopsida</taxon>
        <taxon>Liliopsida</taxon>
        <taxon>Poales</taxon>
        <taxon>Poaceae</taxon>
        <taxon>BOP clade</taxon>
        <taxon>Oryzoideae</taxon>
        <taxon>Oryzeae</taxon>
        <taxon>Zizaniinae</taxon>
        <taxon>Zizania</taxon>
    </lineage>
</organism>
<sequence length="387" mass="43046">MACSLRLFLWPSVAPPPASVSSSSPFLFTGHVYSAPSTSRWTVQQKQPGHVLYRRIHMQSFMAFASANVSGGKRSSGDNVVMVDPVEAKRLAAQQMQEIRAREKLKRRRQAEAINGALAMIGLTAGLVIEGQTGKGILAQLAGYLAALSKPLLAQISRGRRARKARVAAPMARVYVGNLDPRVTAREIEDEFRVFGVLRSVWVARKPPGFAFIDFDDRRDAQDAIREIDGKNGWRVELSTKSGSGRGRERSSGSDMKCYECGEAGHFARECRLRIGSGGLGSGRRRSRSRSRSPRYRSRSRSPRYRRSPSYGRRSYSPRDRSPKRRSYSRSPPAPRARSYSRSPPAPPPRERSYSRSPPAPPPRARSYSRSPAQPANREESPYANNA</sequence>
<evidence type="ECO:0000256" key="1">
    <source>
        <dbReference type="ARBA" id="ARBA00004123"/>
    </source>
</evidence>
<dbReference type="GO" id="GO:0005634">
    <property type="term" value="C:nucleus"/>
    <property type="evidence" value="ECO:0007669"/>
    <property type="project" value="UniProtKB-SubCell"/>
</dbReference>
<dbReference type="SMART" id="SM00360">
    <property type="entry name" value="RRM"/>
    <property type="match status" value="1"/>
</dbReference>
<keyword evidence="7" id="KW-0508">mRNA splicing</keyword>
<accession>A0A8J5W1S7</accession>
<feature type="region of interest" description="Disordered" evidence="11">
    <location>
        <begin position="275"/>
        <end position="387"/>
    </location>
</feature>
<keyword evidence="10" id="KW-0694">RNA-binding</keyword>
<evidence type="ECO:0000256" key="8">
    <source>
        <dbReference type="ARBA" id="ARBA00023242"/>
    </source>
</evidence>
<dbReference type="InterPro" id="IPR001878">
    <property type="entry name" value="Znf_CCHC"/>
</dbReference>
<evidence type="ECO:0000256" key="4">
    <source>
        <dbReference type="ARBA" id="ARBA00022723"/>
    </source>
</evidence>
<name>A0A8J5W1S7_ZIZPA</name>
<evidence type="ECO:0000313" key="14">
    <source>
        <dbReference type="EMBL" id="KAG8071403.1"/>
    </source>
</evidence>
<dbReference type="InterPro" id="IPR053091">
    <property type="entry name" value="PSII_Assembly/Photoprotect-Rel"/>
</dbReference>
<feature type="region of interest" description="Disordered" evidence="11">
    <location>
        <begin position="238"/>
        <end position="257"/>
    </location>
</feature>
<dbReference type="PROSITE" id="PS50102">
    <property type="entry name" value="RRM"/>
    <property type="match status" value="1"/>
</dbReference>
<dbReference type="GO" id="GO:0008270">
    <property type="term" value="F:zinc ion binding"/>
    <property type="evidence" value="ECO:0007669"/>
    <property type="project" value="UniProtKB-KW"/>
</dbReference>
<feature type="compositionally biased region" description="Basic and acidic residues" evidence="11">
    <location>
        <begin position="246"/>
        <end position="257"/>
    </location>
</feature>
<keyword evidence="8" id="KW-0539">Nucleus</keyword>
<comment type="subcellular location">
    <subcellularLocation>
        <location evidence="1">Nucleus</location>
    </subcellularLocation>
</comment>
<dbReference type="Proteomes" id="UP000729402">
    <property type="component" value="Unassembled WGS sequence"/>
</dbReference>
<reference evidence="14" key="1">
    <citation type="journal article" date="2021" name="bioRxiv">
        <title>Whole Genome Assembly and Annotation of Northern Wild Rice, Zizania palustris L., Supports a Whole Genome Duplication in the Zizania Genus.</title>
        <authorList>
            <person name="Haas M."/>
            <person name="Kono T."/>
            <person name="Macchietto M."/>
            <person name="Millas R."/>
            <person name="McGilp L."/>
            <person name="Shao M."/>
            <person name="Duquette J."/>
            <person name="Hirsch C.N."/>
            <person name="Kimball J."/>
        </authorList>
    </citation>
    <scope>NUCLEOTIDE SEQUENCE</scope>
    <source>
        <tissue evidence="14">Fresh leaf tissue</tissue>
    </source>
</reference>
<dbReference type="PANTHER" id="PTHR37752">
    <property type="entry name" value="OS02G0610700 PROTEIN"/>
    <property type="match status" value="1"/>
</dbReference>
<dbReference type="PANTHER" id="PTHR37752:SF1">
    <property type="entry name" value="OS02G0610700 PROTEIN"/>
    <property type="match status" value="1"/>
</dbReference>
<dbReference type="PROSITE" id="PS50158">
    <property type="entry name" value="ZF_CCHC"/>
    <property type="match status" value="1"/>
</dbReference>
<proteinExistence type="inferred from homology"/>
<dbReference type="GO" id="GO:0000398">
    <property type="term" value="P:mRNA splicing, via spliceosome"/>
    <property type="evidence" value="ECO:0007669"/>
    <property type="project" value="UniProtKB-ARBA"/>
</dbReference>
<protein>
    <submittedName>
        <fullName evidence="14">Uncharacterized protein</fullName>
    </submittedName>
</protein>
<dbReference type="GO" id="GO:0009535">
    <property type="term" value="C:chloroplast thylakoid membrane"/>
    <property type="evidence" value="ECO:0007669"/>
    <property type="project" value="TreeGrafter"/>
</dbReference>
<evidence type="ECO:0000259" key="13">
    <source>
        <dbReference type="PROSITE" id="PS50158"/>
    </source>
</evidence>
<feature type="compositionally biased region" description="Basic residues" evidence="11">
    <location>
        <begin position="283"/>
        <end position="307"/>
    </location>
</feature>
<dbReference type="Pfam" id="PF00098">
    <property type="entry name" value="zf-CCHC"/>
    <property type="match status" value="1"/>
</dbReference>
<evidence type="ECO:0000256" key="10">
    <source>
        <dbReference type="PROSITE-ProRule" id="PRU00176"/>
    </source>
</evidence>
<evidence type="ECO:0000256" key="2">
    <source>
        <dbReference type="ARBA" id="ARBA00010269"/>
    </source>
</evidence>
<gene>
    <name evidence="14" type="ORF">GUJ93_ZPchr0006g43040</name>
</gene>
<comment type="similarity">
    <text evidence="2">Belongs to the splicing factor SR family.</text>
</comment>
<keyword evidence="6" id="KW-0862">Zinc</keyword>
<dbReference type="Pfam" id="PF00076">
    <property type="entry name" value="RRM_1"/>
    <property type="match status" value="1"/>
</dbReference>
<keyword evidence="15" id="KW-1185">Reference proteome</keyword>
<feature type="domain" description="CCHC-type" evidence="13">
    <location>
        <begin position="257"/>
        <end position="272"/>
    </location>
</feature>
<dbReference type="AlphaFoldDB" id="A0A8J5W1S7"/>
<dbReference type="FunFam" id="3.30.70.330:FF:000214">
    <property type="entry name" value="Serine/arginine-rich splicing factor 7"/>
    <property type="match status" value="1"/>
</dbReference>
<keyword evidence="4" id="KW-0479">Metal-binding</keyword>
<evidence type="ECO:0000256" key="9">
    <source>
        <dbReference type="PROSITE-ProRule" id="PRU00047"/>
    </source>
</evidence>
<evidence type="ECO:0000256" key="5">
    <source>
        <dbReference type="ARBA" id="ARBA00022771"/>
    </source>
</evidence>
<dbReference type="OrthoDB" id="1887732at2759"/>
<dbReference type="EMBL" id="JAAALK010000283">
    <property type="protein sequence ID" value="KAG8071403.1"/>
    <property type="molecule type" value="Genomic_DNA"/>
</dbReference>
<evidence type="ECO:0000256" key="6">
    <source>
        <dbReference type="ARBA" id="ARBA00022833"/>
    </source>
</evidence>
<evidence type="ECO:0000256" key="7">
    <source>
        <dbReference type="ARBA" id="ARBA00023187"/>
    </source>
</evidence>
<feature type="domain" description="RRM" evidence="12">
    <location>
        <begin position="172"/>
        <end position="243"/>
    </location>
</feature>
<keyword evidence="5 9" id="KW-0863">Zinc-finger</keyword>
<dbReference type="InterPro" id="IPR000504">
    <property type="entry name" value="RRM_dom"/>
</dbReference>
<evidence type="ECO:0000256" key="3">
    <source>
        <dbReference type="ARBA" id="ARBA00022664"/>
    </source>
</evidence>